<dbReference type="Proteomes" id="UP000644548">
    <property type="component" value="Unassembled WGS sequence"/>
</dbReference>
<evidence type="ECO:0000313" key="3">
    <source>
        <dbReference type="Proteomes" id="UP000644548"/>
    </source>
</evidence>
<feature type="compositionally biased region" description="Basic and acidic residues" evidence="1">
    <location>
        <begin position="10"/>
        <end position="21"/>
    </location>
</feature>
<name>A0ABQ2SAF8_9DEIO</name>
<evidence type="ECO:0000256" key="1">
    <source>
        <dbReference type="SAM" id="MobiDB-lite"/>
    </source>
</evidence>
<accession>A0ABQ2SAF8</accession>
<feature type="region of interest" description="Disordered" evidence="1">
    <location>
        <begin position="1"/>
        <end position="28"/>
    </location>
</feature>
<organism evidence="2 3">
    <name type="scientific">Deinococcus sedimenti</name>
    <dbReference type="NCBI Taxonomy" id="1867090"/>
    <lineage>
        <taxon>Bacteria</taxon>
        <taxon>Thermotogati</taxon>
        <taxon>Deinococcota</taxon>
        <taxon>Deinococci</taxon>
        <taxon>Deinococcales</taxon>
        <taxon>Deinococcaceae</taxon>
        <taxon>Deinococcus</taxon>
    </lineage>
</organism>
<comment type="caution">
    <text evidence="2">The sequence shown here is derived from an EMBL/GenBank/DDBJ whole genome shotgun (WGS) entry which is preliminary data.</text>
</comment>
<proteinExistence type="predicted"/>
<dbReference type="RefSeq" id="WP_189074996.1">
    <property type="nucleotide sequence ID" value="NZ_BMQN01000031.1"/>
</dbReference>
<feature type="region of interest" description="Disordered" evidence="1">
    <location>
        <begin position="92"/>
        <end position="116"/>
    </location>
</feature>
<evidence type="ECO:0000313" key="2">
    <source>
        <dbReference type="EMBL" id="GGS10882.1"/>
    </source>
</evidence>
<dbReference type="EMBL" id="BMQN01000031">
    <property type="protein sequence ID" value="GGS10882.1"/>
    <property type="molecule type" value="Genomic_DNA"/>
</dbReference>
<gene>
    <name evidence="2" type="ORF">GCM10008960_41130</name>
</gene>
<protein>
    <submittedName>
        <fullName evidence="2">Uncharacterized protein</fullName>
    </submittedName>
</protein>
<keyword evidence="3" id="KW-1185">Reference proteome</keyword>
<sequence>MTTKGQVKQSAERRAERKELKSPNSRAKTRYVLLKEKKLTQRSTDKLSMAVVRLTHQVRALEGQLVKIQRVKPLTPAVQEELSVSASALRKPYNWGPSGKPETKPFVFPQIGGKNS</sequence>
<reference evidence="3" key="1">
    <citation type="journal article" date="2019" name="Int. J. Syst. Evol. Microbiol.">
        <title>The Global Catalogue of Microorganisms (GCM) 10K type strain sequencing project: providing services to taxonomists for standard genome sequencing and annotation.</title>
        <authorList>
            <consortium name="The Broad Institute Genomics Platform"/>
            <consortium name="The Broad Institute Genome Sequencing Center for Infectious Disease"/>
            <person name="Wu L."/>
            <person name="Ma J."/>
        </authorList>
    </citation>
    <scope>NUCLEOTIDE SEQUENCE [LARGE SCALE GENOMIC DNA]</scope>
    <source>
        <strain evidence="3">JCM 31405</strain>
    </source>
</reference>